<evidence type="ECO:0000256" key="7">
    <source>
        <dbReference type="ARBA" id="ARBA00023084"/>
    </source>
</evidence>
<feature type="domain" description="BPTI/Kunitz inhibitor" evidence="11">
    <location>
        <begin position="30"/>
        <end position="80"/>
    </location>
</feature>
<comment type="caution">
    <text evidence="12">The sequence shown here is derived from an EMBL/GenBank/DDBJ whole genome shotgun (WGS) entry which is preliminary data.</text>
</comment>
<reference evidence="12" key="1">
    <citation type="submission" date="2022-07" db="EMBL/GenBank/DDBJ databases">
        <title>Chromosome-level genome of Muraenolepis orangiensis.</title>
        <authorList>
            <person name="Kim J."/>
        </authorList>
    </citation>
    <scope>NUCLEOTIDE SEQUENCE</scope>
    <source>
        <strain evidence="12">KU_S4_2022</strain>
        <tissue evidence="12">Muscle</tissue>
    </source>
</reference>
<evidence type="ECO:0000256" key="3">
    <source>
        <dbReference type="ARBA" id="ARBA00022690"/>
    </source>
</evidence>
<dbReference type="PROSITE" id="PS00280">
    <property type="entry name" value="BPTI_KUNITZ_1"/>
    <property type="match status" value="2"/>
</dbReference>
<evidence type="ECO:0000256" key="4">
    <source>
        <dbReference type="ARBA" id="ARBA00022696"/>
    </source>
</evidence>
<dbReference type="GO" id="GO:0005615">
    <property type="term" value="C:extracellular space"/>
    <property type="evidence" value="ECO:0007669"/>
    <property type="project" value="TreeGrafter"/>
</dbReference>
<name>A0A9Q0IT57_9TELE</name>
<evidence type="ECO:0000256" key="2">
    <source>
        <dbReference type="ARBA" id="ARBA00022525"/>
    </source>
</evidence>
<feature type="chain" id="PRO_5040557254" description="Tissue factor pathway inhibitor" evidence="10">
    <location>
        <begin position="23"/>
        <end position="231"/>
    </location>
</feature>
<keyword evidence="3 10" id="KW-0646">Protease inhibitor</keyword>
<dbReference type="InterPro" id="IPR050098">
    <property type="entry name" value="TFPI/VKTCI-like"/>
</dbReference>
<dbReference type="EMBL" id="JANIIK010000039">
    <property type="protein sequence ID" value="KAJ3609370.1"/>
    <property type="molecule type" value="Genomic_DNA"/>
</dbReference>
<dbReference type="InterPro" id="IPR008296">
    <property type="entry name" value="TFPI-like"/>
</dbReference>
<dbReference type="Proteomes" id="UP001148018">
    <property type="component" value="Unassembled WGS sequence"/>
</dbReference>
<keyword evidence="2" id="KW-0964">Secreted</keyword>
<keyword evidence="6 10" id="KW-0722">Serine protease inhibitor</keyword>
<feature type="signal peptide" evidence="10">
    <location>
        <begin position="1"/>
        <end position="22"/>
    </location>
</feature>
<dbReference type="Pfam" id="PF00014">
    <property type="entry name" value="Kunitz_BPTI"/>
    <property type="match status" value="3"/>
</dbReference>
<feature type="domain" description="BPTI/Kunitz inhibitor" evidence="11">
    <location>
        <begin position="150"/>
        <end position="200"/>
    </location>
</feature>
<dbReference type="AlphaFoldDB" id="A0A9Q0IT57"/>
<feature type="domain" description="BPTI/Kunitz inhibitor" evidence="11">
    <location>
        <begin position="90"/>
        <end position="140"/>
    </location>
</feature>
<keyword evidence="8" id="KW-1015">Disulfide bond</keyword>
<dbReference type="SUPFAM" id="SSF57362">
    <property type="entry name" value="BPTI-like"/>
    <property type="match status" value="3"/>
</dbReference>
<evidence type="ECO:0000259" key="11">
    <source>
        <dbReference type="PROSITE" id="PS50279"/>
    </source>
</evidence>
<keyword evidence="13" id="KW-1185">Reference proteome</keyword>
<accession>A0A9Q0IT57</accession>
<keyword evidence="4 10" id="KW-0356">Hemostasis</keyword>
<evidence type="ECO:0000256" key="1">
    <source>
        <dbReference type="ARBA" id="ARBA00004613"/>
    </source>
</evidence>
<dbReference type="SMART" id="SM00131">
    <property type="entry name" value="KU"/>
    <property type="match status" value="3"/>
</dbReference>
<gene>
    <name evidence="12" type="ORF">NHX12_023893</name>
</gene>
<evidence type="ECO:0000256" key="8">
    <source>
        <dbReference type="ARBA" id="ARBA00023157"/>
    </source>
</evidence>
<dbReference type="GO" id="GO:0007596">
    <property type="term" value="P:blood coagulation"/>
    <property type="evidence" value="ECO:0007669"/>
    <property type="project" value="UniProtKB-UniRule"/>
</dbReference>
<dbReference type="OrthoDB" id="5950222at2759"/>
<dbReference type="PANTHER" id="PTHR10083">
    <property type="entry name" value="KUNITZ-TYPE PROTEASE INHIBITOR-RELATED"/>
    <property type="match status" value="1"/>
</dbReference>
<keyword evidence="5" id="KW-0677">Repeat</keyword>
<dbReference type="InterPro" id="IPR002223">
    <property type="entry name" value="Kunitz_BPTI"/>
</dbReference>
<sequence>MDRSLLLTLLTTLICSLHHVCASRPHEDVCLLQVVEGPCKAEIQRYYYNTVTQKCEEFYYGGCQGNANNFRSYQECHKTCFRIPKVPQMCRFPQEVGPCRALHPRYFFNMTTMQCQAFSYGGCQGNANRFQDLTLCNEYCSPHKTLPVLCLDMLDRGKCSASIPRFYYKASSKTCQPFGYSGCGGNSNNFVSKQSCQNVCVKVPGWKSQRGIDNRRRARRNRTHSINFVLA</sequence>
<dbReference type="FunFam" id="4.10.410.10:FF:000011">
    <property type="entry name" value="Tissue factor pathway inhibitor"/>
    <property type="match status" value="1"/>
</dbReference>
<dbReference type="PANTHER" id="PTHR10083:SF374">
    <property type="entry name" value="BPTI_KUNITZ INHIBITOR DOMAIN-CONTAINING PROTEIN"/>
    <property type="match status" value="1"/>
</dbReference>
<keyword evidence="9" id="KW-0325">Glycoprotein</keyword>
<dbReference type="InterPro" id="IPR020901">
    <property type="entry name" value="Prtase_inh_Kunz-CS"/>
</dbReference>
<dbReference type="PROSITE" id="PS50279">
    <property type="entry name" value="BPTI_KUNITZ_2"/>
    <property type="match status" value="3"/>
</dbReference>
<evidence type="ECO:0000256" key="5">
    <source>
        <dbReference type="ARBA" id="ARBA00022737"/>
    </source>
</evidence>
<dbReference type="PRINTS" id="PR00759">
    <property type="entry name" value="BASICPTASE"/>
</dbReference>
<proteinExistence type="predicted"/>
<keyword evidence="7 10" id="KW-0094">Blood coagulation</keyword>
<dbReference type="PIRSF" id="PIRSF001620">
    <property type="entry name" value="TFPI"/>
    <property type="match status" value="1"/>
</dbReference>
<dbReference type="GO" id="GO:0004867">
    <property type="term" value="F:serine-type endopeptidase inhibitor activity"/>
    <property type="evidence" value="ECO:0007669"/>
    <property type="project" value="UniProtKB-UniRule"/>
</dbReference>
<evidence type="ECO:0000313" key="12">
    <source>
        <dbReference type="EMBL" id="KAJ3609370.1"/>
    </source>
</evidence>
<evidence type="ECO:0000313" key="13">
    <source>
        <dbReference type="Proteomes" id="UP001148018"/>
    </source>
</evidence>
<evidence type="ECO:0000256" key="6">
    <source>
        <dbReference type="ARBA" id="ARBA00022900"/>
    </source>
</evidence>
<evidence type="ECO:0000256" key="10">
    <source>
        <dbReference type="PIRNR" id="PIRNR001620"/>
    </source>
</evidence>
<organism evidence="12 13">
    <name type="scientific">Muraenolepis orangiensis</name>
    <name type="common">Patagonian moray cod</name>
    <dbReference type="NCBI Taxonomy" id="630683"/>
    <lineage>
        <taxon>Eukaryota</taxon>
        <taxon>Metazoa</taxon>
        <taxon>Chordata</taxon>
        <taxon>Craniata</taxon>
        <taxon>Vertebrata</taxon>
        <taxon>Euteleostomi</taxon>
        <taxon>Actinopterygii</taxon>
        <taxon>Neopterygii</taxon>
        <taxon>Teleostei</taxon>
        <taxon>Neoteleostei</taxon>
        <taxon>Acanthomorphata</taxon>
        <taxon>Zeiogadaria</taxon>
        <taxon>Gadariae</taxon>
        <taxon>Gadiformes</taxon>
        <taxon>Muraenolepidoidei</taxon>
        <taxon>Muraenolepididae</taxon>
        <taxon>Muraenolepis</taxon>
    </lineage>
</organism>
<protein>
    <recommendedName>
        <fullName evidence="10">Tissue factor pathway inhibitor</fullName>
    </recommendedName>
</protein>
<dbReference type="InterPro" id="IPR036880">
    <property type="entry name" value="Kunitz_BPTI_sf"/>
</dbReference>
<keyword evidence="10" id="KW-0732">Signal</keyword>
<dbReference type="FunFam" id="4.10.410.10:FF:000004">
    <property type="entry name" value="Tissue factor pathway inhibitor"/>
    <property type="match status" value="1"/>
</dbReference>
<dbReference type="Gene3D" id="4.10.410.10">
    <property type="entry name" value="Pancreatic trypsin inhibitor Kunitz domain"/>
    <property type="match status" value="3"/>
</dbReference>
<evidence type="ECO:0000256" key="9">
    <source>
        <dbReference type="ARBA" id="ARBA00023180"/>
    </source>
</evidence>
<comment type="subcellular location">
    <subcellularLocation>
        <location evidence="1 10">Secreted</location>
    </subcellularLocation>
</comment>